<evidence type="ECO:0000256" key="1">
    <source>
        <dbReference type="ARBA" id="ARBA00022837"/>
    </source>
</evidence>
<evidence type="ECO:0000313" key="3">
    <source>
        <dbReference type="EMBL" id="PVD27811.1"/>
    </source>
</evidence>
<dbReference type="OrthoDB" id="6091374at2759"/>
<gene>
    <name evidence="3" type="ORF">C0Q70_12985</name>
</gene>
<dbReference type="SUPFAM" id="SSF47473">
    <property type="entry name" value="EF-hand"/>
    <property type="match status" value="1"/>
</dbReference>
<sequence>MAGLDSQRLSQPLCRCGRQNSTHEEMFKSLDLNGDGVVVYQELLSDFLEKDTNGDRRVSLEEFSAKSFVGSIPIFVECTFNYYDKMDGKNDGIMEEISSNITYSILDPANDGEITFEEFDTNVAQIENGIIAEMMALLEQGHFRTLTDPDQACAIMKIFFLCLFVAAVLGHGENFRAIDLNCDGVVVYQEMLSDFLQKDTNGDGLVSREEFAAKSFVGSIPFFVECTFNYYDKMDGKKDGIMEEISTKTTYSILDPDNDGEITYEDFAINVPQIENGIKAEMMALLEQGSY</sequence>
<organism evidence="3 4">
    <name type="scientific">Pomacea canaliculata</name>
    <name type="common">Golden apple snail</name>
    <dbReference type="NCBI Taxonomy" id="400727"/>
    <lineage>
        <taxon>Eukaryota</taxon>
        <taxon>Metazoa</taxon>
        <taxon>Spiralia</taxon>
        <taxon>Lophotrochozoa</taxon>
        <taxon>Mollusca</taxon>
        <taxon>Gastropoda</taxon>
        <taxon>Caenogastropoda</taxon>
        <taxon>Architaenioglossa</taxon>
        <taxon>Ampullarioidea</taxon>
        <taxon>Ampullariidae</taxon>
        <taxon>Pomacea</taxon>
    </lineage>
</organism>
<dbReference type="Proteomes" id="UP000245119">
    <property type="component" value="Linkage Group LG7"/>
</dbReference>
<keyword evidence="1" id="KW-0106">Calcium</keyword>
<dbReference type="GO" id="GO:0005509">
    <property type="term" value="F:calcium ion binding"/>
    <property type="evidence" value="ECO:0007669"/>
    <property type="project" value="InterPro"/>
</dbReference>
<evidence type="ECO:0000313" key="4">
    <source>
        <dbReference type="Proteomes" id="UP000245119"/>
    </source>
</evidence>
<evidence type="ECO:0000259" key="2">
    <source>
        <dbReference type="PROSITE" id="PS50222"/>
    </source>
</evidence>
<accession>A0A2T7P320</accession>
<comment type="caution">
    <text evidence="3">The sequence shown here is derived from an EMBL/GenBank/DDBJ whole genome shotgun (WGS) entry which is preliminary data.</text>
</comment>
<dbReference type="Gene3D" id="1.10.238.10">
    <property type="entry name" value="EF-hand"/>
    <property type="match status" value="2"/>
</dbReference>
<dbReference type="PROSITE" id="PS00018">
    <property type="entry name" value="EF_HAND_1"/>
    <property type="match status" value="2"/>
</dbReference>
<name>A0A2T7P320_POMCA</name>
<dbReference type="PROSITE" id="PS50222">
    <property type="entry name" value="EF_HAND_2"/>
    <property type="match status" value="1"/>
</dbReference>
<feature type="domain" description="EF-hand" evidence="2">
    <location>
        <begin position="18"/>
        <end position="53"/>
    </location>
</feature>
<dbReference type="EMBL" id="PZQS01000007">
    <property type="protein sequence ID" value="PVD27811.1"/>
    <property type="molecule type" value="Genomic_DNA"/>
</dbReference>
<dbReference type="InterPro" id="IPR002048">
    <property type="entry name" value="EF_hand_dom"/>
</dbReference>
<dbReference type="InterPro" id="IPR011992">
    <property type="entry name" value="EF-hand-dom_pair"/>
</dbReference>
<dbReference type="AlphaFoldDB" id="A0A2T7P320"/>
<dbReference type="Pfam" id="PF13202">
    <property type="entry name" value="EF-hand_5"/>
    <property type="match status" value="2"/>
</dbReference>
<dbReference type="InterPro" id="IPR018247">
    <property type="entry name" value="EF_Hand_1_Ca_BS"/>
</dbReference>
<dbReference type="PANTHER" id="PTHR10827">
    <property type="entry name" value="RETICULOCALBIN"/>
    <property type="match status" value="1"/>
</dbReference>
<reference evidence="3 4" key="1">
    <citation type="submission" date="2018-04" db="EMBL/GenBank/DDBJ databases">
        <title>The genome of golden apple snail Pomacea canaliculata provides insight into stress tolerance and invasive adaptation.</title>
        <authorList>
            <person name="Liu C."/>
            <person name="Liu B."/>
            <person name="Ren Y."/>
            <person name="Zhang Y."/>
            <person name="Wang H."/>
            <person name="Li S."/>
            <person name="Jiang F."/>
            <person name="Yin L."/>
            <person name="Zhang G."/>
            <person name="Qian W."/>
            <person name="Fan W."/>
        </authorList>
    </citation>
    <scope>NUCLEOTIDE SEQUENCE [LARGE SCALE GENOMIC DNA]</scope>
    <source>
        <strain evidence="3">SZHN2017</strain>
        <tissue evidence="3">Muscle</tissue>
    </source>
</reference>
<dbReference type="GO" id="GO:0005783">
    <property type="term" value="C:endoplasmic reticulum"/>
    <property type="evidence" value="ECO:0007669"/>
    <property type="project" value="TreeGrafter"/>
</dbReference>
<protein>
    <recommendedName>
        <fullName evidence="2">EF-hand domain-containing protein</fullName>
    </recommendedName>
</protein>
<keyword evidence="4" id="KW-1185">Reference proteome</keyword>
<dbReference type="PANTHER" id="PTHR10827:SF52">
    <property type="entry name" value="IP16409P"/>
    <property type="match status" value="1"/>
</dbReference>
<proteinExistence type="predicted"/>